<dbReference type="AlphaFoldDB" id="A0A1S7DTR3"/>
<evidence type="ECO:0000259" key="2">
    <source>
        <dbReference type="Pfam" id="PF26626"/>
    </source>
</evidence>
<feature type="transmembrane region" description="Helical" evidence="1">
    <location>
        <begin position="183"/>
        <end position="212"/>
    </location>
</feature>
<feature type="transmembrane region" description="Helical" evidence="1">
    <location>
        <begin position="34"/>
        <end position="55"/>
    </location>
</feature>
<name>A0A1S7DTR3_RIEAN</name>
<evidence type="ECO:0000256" key="1">
    <source>
        <dbReference type="SAM" id="Phobius"/>
    </source>
</evidence>
<keyword evidence="1" id="KW-0472">Membrane</keyword>
<gene>
    <name evidence="3" type="ORF">AB406_1569</name>
</gene>
<feature type="transmembrane region" description="Helical" evidence="1">
    <location>
        <begin position="61"/>
        <end position="79"/>
    </location>
</feature>
<evidence type="ECO:0000313" key="4">
    <source>
        <dbReference type="Proteomes" id="UP000189883"/>
    </source>
</evidence>
<feature type="transmembrane region" description="Helical" evidence="1">
    <location>
        <begin position="224"/>
        <end position="252"/>
    </location>
</feature>
<evidence type="ECO:0000313" key="3">
    <source>
        <dbReference type="EMBL" id="AQY22513.1"/>
    </source>
</evidence>
<feature type="transmembrane region" description="Helical" evidence="1">
    <location>
        <begin position="343"/>
        <end position="361"/>
    </location>
</feature>
<feature type="transmembrane region" description="Helical" evidence="1">
    <location>
        <begin position="258"/>
        <end position="277"/>
    </location>
</feature>
<feature type="transmembrane region" description="Helical" evidence="1">
    <location>
        <begin position="391"/>
        <end position="408"/>
    </location>
</feature>
<dbReference type="InterPro" id="IPR058514">
    <property type="entry name" value="DUF8201"/>
</dbReference>
<feature type="transmembrane region" description="Helical" evidence="1">
    <location>
        <begin position="414"/>
        <end position="438"/>
    </location>
</feature>
<dbReference type="RefSeq" id="WP_079207693.1">
    <property type="nucleotide sequence ID" value="NZ_CP011859.1"/>
</dbReference>
<feature type="transmembrane region" description="Helical" evidence="1">
    <location>
        <begin position="367"/>
        <end position="384"/>
    </location>
</feature>
<feature type="domain" description="DUF8201" evidence="2">
    <location>
        <begin position="1"/>
        <end position="397"/>
    </location>
</feature>
<feature type="transmembrane region" description="Helical" evidence="1">
    <location>
        <begin position="160"/>
        <end position="177"/>
    </location>
</feature>
<dbReference type="EMBL" id="CP011859">
    <property type="protein sequence ID" value="AQY22513.1"/>
    <property type="molecule type" value="Genomic_DNA"/>
</dbReference>
<dbReference type="InterPro" id="IPR058065">
    <property type="entry name" value="LIC_10190-like"/>
</dbReference>
<organism evidence="3 4">
    <name type="scientific">Riemerella anatipestifer</name>
    <name type="common">Moraxella anatipestifer</name>
    <dbReference type="NCBI Taxonomy" id="34085"/>
    <lineage>
        <taxon>Bacteria</taxon>
        <taxon>Pseudomonadati</taxon>
        <taxon>Bacteroidota</taxon>
        <taxon>Flavobacteriia</taxon>
        <taxon>Flavobacteriales</taxon>
        <taxon>Weeksellaceae</taxon>
        <taxon>Riemerella</taxon>
    </lineage>
</organism>
<proteinExistence type="predicted"/>
<sequence length="545" mass="62194">MLYLLLSVGVIFSSLLGVGMLFEKLLGKLWEEKLSSAFFAGCMGLNLVWAVLAFAVPINRVVEVSSLVLGLSAFVYFKIYRVLGTFITRNYLIFAPLLFIVLLFGSGYPFILDHFGYYVPSIKWIAEIGLVKGIGNLDLILGQMSLWHILQAGFSNTSDVFLRLNVVLLLGYIIYIIEKKAWVHFIFLPILLLFLQSPSTDLPVIVGSLIILNEVLNKNRNVSALFGFSVWIFSIKPTIIWLPLMVFLYAFLIRKFTYKLIIVGVGVVSVFVIKNWYCFGFPIFPVQVLDLGLSWKPNEFLLKNSAETAILKTYDFQYSYEAIKQFSVWESVKNWIFLKGIKGVINLSFVLSLLALLLFAIKSKSRLIWLIVISIFIKSVLVLLFSAQYRFFLEVFFVVVLLIFRSWFSAKKVAFVSIIGTLGMSVFLFAPSLIVKYIPSFRLGGFIKNIELSQVVKPATYKYQQYKTFTIGNLTFNVVEKYPFSFDTPLPAISPSFLELYLEAGIFPQKMGSNLKEGFVWKKLSNEDKEQLQQIVNGFYINEKR</sequence>
<protein>
    <recommendedName>
        <fullName evidence="2">DUF8201 domain-containing protein</fullName>
    </recommendedName>
</protein>
<feature type="transmembrane region" description="Helical" evidence="1">
    <location>
        <begin position="6"/>
        <end position="22"/>
    </location>
</feature>
<dbReference type="NCBIfam" id="NF047510">
    <property type="entry name" value="LIC_10190_fam"/>
    <property type="match status" value="1"/>
</dbReference>
<keyword evidence="1" id="KW-1133">Transmembrane helix</keyword>
<feature type="transmembrane region" description="Helical" evidence="1">
    <location>
        <begin position="91"/>
        <end position="112"/>
    </location>
</feature>
<dbReference type="Pfam" id="PF26626">
    <property type="entry name" value="DUF8201"/>
    <property type="match status" value="1"/>
</dbReference>
<accession>A0A1S7DTR3</accession>
<keyword evidence="1" id="KW-0812">Transmembrane</keyword>
<reference evidence="3 4" key="1">
    <citation type="submission" date="2015-06" db="EMBL/GenBank/DDBJ databases">
        <title>R. anatipestifer strain HXb2 is the most virulent strain so far, and the genome sequence would help us uncover the pathogenesis.</title>
        <authorList>
            <person name="Hu Q."/>
            <person name="Qi J."/>
            <person name="Bo H."/>
            <person name="Liu G."/>
            <person name="Tao M."/>
            <person name="Ding Y."/>
            <person name="Xue Y."/>
        </authorList>
    </citation>
    <scope>NUCLEOTIDE SEQUENCE [LARGE SCALE GENOMIC DNA]</scope>
    <source>
        <strain evidence="3 4">HXb2</strain>
    </source>
</reference>
<dbReference type="Proteomes" id="UP000189883">
    <property type="component" value="Chromosome"/>
</dbReference>